<keyword evidence="9" id="KW-0812">Transmembrane</keyword>
<evidence type="ECO:0000256" key="2">
    <source>
        <dbReference type="ARBA" id="ARBA00022527"/>
    </source>
</evidence>
<proteinExistence type="predicted"/>
<keyword evidence="3" id="KW-0808">Transferase</keyword>
<comment type="catalytic activity">
    <reaction evidence="7">
        <text>L-threonyl-[protein] + ATP = O-phospho-L-threonyl-[protein] + ADP + H(+)</text>
        <dbReference type="Rhea" id="RHEA:46608"/>
        <dbReference type="Rhea" id="RHEA-COMP:11060"/>
        <dbReference type="Rhea" id="RHEA-COMP:11605"/>
        <dbReference type="ChEBI" id="CHEBI:15378"/>
        <dbReference type="ChEBI" id="CHEBI:30013"/>
        <dbReference type="ChEBI" id="CHEBI:30616"/>
        <dbReference type="ChEBI" id="CHEBI:61977"/>
        <dbReference type="ChEBI" id="CHEBI:456216"/>
        <dbReference type="EC" id="2.7.11.1"/>
    </reaction>
</comment>
<dbReference type="GO" id="GO:0004674">
    <property type="term" value="F:protein serine/threonine kinase activity"/>
    <property type="evidence" value="ECO:0007669"/>
    <property type="project" value="UniProtKB-KW"/>
</dbReference>
<keyword evidence="9" id="KW-1133">Transmembrane helix</keyword>
<dbReference type="EC" id="2.7.11.1" evidence="1"/>
<evidence type="ECO:0000256" key="8">
    <source>
        <dbReference type="ARBA" id="ARBA00048679"/>
    </source>
</evidence>
<dbReference type="PROSITE" id="PS50011">
    <property type="entry name" value="PROTEIN_KINASE_DOM"/>
    <property type="match status" value="1"/>
</dbReference>
<feature type="domain" description="Protein kinase" evidence="10">
    <location>
        <begin position="1"/>
        <end position="191"/>
    </location>
</feature>
<evidence type="ECO:0000259" key="10">
    <source>
        <dbReference type="PROSITE" id="PS50011"/>
    </source>
</evidence>
<evidence type="ECO:0000256" key="3">
    <source>
        <dbReference type="ARBA" id="ARBA00022679"/>
    </source>
</evidence>
<keyword evidence="6" id="KW-0067">ATP-binding</keyword>
<dbReference type="PANTHER" id="PTHR43895">
    <property type="entry name" value="CALCIUM/CALMODULIN-DEPENDENT PROTEIN KINASE KINASE-RELATED"/>
    <property type="match status" value="1"/>
</dbReference>
<evidence type="ECO:0000313" key="12">
    <source>
        <dbReference type="Proteomes" id="UP000023152"/>
    </source>
</evidence>
<dbReference type="EMBL" id="ASPP01047780">
    <property type="protein sequence ID" value="ETN98065.1"/>
    <property type="molecule type" value="Genomic_DNA"/>
</dbReference>
<dbReference type="GO" id="GO:0005524">
    <property type="term" value="F:ATP binding"/>
    <property type="evidence" value="ECO:0007669"/>
    <property type="project" value="UniProtKB-KW"/>
</dbReference>
<comment type="catalytic activity">
    <reaction evidence="8">
        <text>L-seryl-[protein] + ATP = O-phospho-L-seryl-[protein] + ADP + H(+)</text>
        <dbReference type="Rhea" id="RHEA:17989"/>
        <dbReference type="Rhea" id="RHEA-COMP:9863"/>
        <dbReference type="Rhea" id="RHEA-COMP:11604"/>
        <dbReference type="ChEBI" id="CHEBI:15378"/>
        <dbReference type="ChEBI" id="CHEBI:29999"/>
        <dbReference type="ChEBI" id="CHEBI:30616"/>
        <dbReference type="ChEBI" id="CHEBI:83421"/>
        <dbReference type="ChEBI" id="CHEBI:456216"/>
        <dbReference type="EC" id="2.7.11.1"/>
    </reaction>
</comment>
<evidence type="ECO:0000256" key="1">
    <source>
        <dbReference type="ARBA" id="ARBA00012513"/>
    </source>
</evidence>
<name>X6L9M8_RETFI</name>
<comment type="caution">
    <text evidence="11">The sequence shown here is derived from an EMBL/GenBank/DDBJ whole genome shotgun (WGS) entry which is preliminary data.</text>
</comment>
<dbReference type="InterPro" id="IPR000719">
    <property type="entry name" value="Prot_kinase_dom"/>
</dbReference>
<keyword evidence="2" id="KW-0723">Serine/threonine-protein kinase</keyword>
<dbReference type="SUPFAM" id="SSF56112">
    <property type="entry name" value="Protein kinase-like (PK-like)"/>
    <property type="match status" value="1"/>
</dbReference>
<dbReference type="Proteomes" id="UP000023152">
    <property type="component" value="Unassembled WGS sequence"/>
</dbReference>
<reference evidence="11 12" key="1">
    <citation type="journal article" date="2013" name="Curr. Biol.">
        <title>The Genome of the Foraminiferan Reticulomyxa filosa.</title>
        <authorList>
            <person name="Glockner G."/>
            <person name="Hulsmann N."/>
            <person name="Schleicher M."/>
            <person name="Noegel A.A."/>
            <person name="Eichinger L."/>
            <person name="Gallinger C."/>
            <person name="Pawlowski J."/>
            <person name="Sierra R."/>
            <person name="Euteneuer U."/>
            <person name="Pillet L."/>
            <person name="Moustafa A."/>
            <person name="Platzer M."/>
            <person name="Groth M."/>
            <person name="Szafranski K."/>
            <person name="Schliwa M."/>
        </authorList>
    </citation>
    <scope>NUCLEOTIDE SEQUENCE [LARGE SCALE GENOMIC DNA]</scope>
</reference>
<keyword evidence="4" id="KW-0547">Nucleotide-binding</keyword>
<keyword evidence="12" id="KW-1185">Reference proteome</keyword>
<evidence type="ECO:0000256" key="6">
    <source>
        <dbReference type="ARBA" id="ARBA00022840"/>
    </source>
</evidence>
<organism evidence="11 12">
    <name type="scientific">Reticulomyxa filosa</name>
    <dbReference type="NCBI Taxonomy" id="46433"/>
    <lineage>
        <taxon>Eukaryota</taxon>
        <taxon>Sar</taxon>
        <taxon>Rhizaria</taxon>
        <taxon>Retaria</taxon>
        <taxon>Foraminifera</taxon>
        <taxon>Monothalamids</taxon>
        <taxon>Reticulomyxidae</taxon>
        <taxon>Reticulomyxa</taxon>
    </lineage>
</organism>
<dbReference type="AlphaFoldDB" id="X6L9M8"/>
<dbReference type="PANTHER" id="PTHR43895:SF32">
    <property type="entry name" value="SERINE_THREONINE-PROTEIN KINASE CHK1"/>
    <property type="match status" value="1"/>
</dbReference>
<keyword evidence="5 11" id="KW-0418">Kinase</keyword>
<dbReference type="InterPro" id="IPR011009">
    <property type="entry name" value="Kinase-like_dom_sf"/>
</dbReference>
<dbReference type="Gene3D" id="1.10.510.10">
    <property type="entry name" value="Transferase(Phosphotransferase) domain 1"/>
    <property type="match status" value="1"/>
</dbReference>
<accession>X6L9M8</accession>
<evidence type="ECO:0000313" key="11">
    <source>
        <dbReference type="EMBL" id="ETN98065.1"/>
    </source>
</evidence>
<dbReference type="GO" id="GO:0007165">
    <property type="term" value="P:signal transduction"/>
    <property type="evidence" value="ECO:0007669"/>
    <property type="project" value="TreeGrafter"/>
</dbReference>
<feature type="transmembrane region" description="Helical" evidence="9">
    <location>
        <begin position="98"/>
        <end position="122"/>
    </location>
</feature>
<keyword evidence="9" id="KW-0472">Membrane</keyword>
<feature type="transmembrane region" description="Helical" evidence="9">
    <location>
        <begin position="142"/>
        <end position="168"/>
    </location>
</feature>
<gene>
    <name evidence="11" type="ORF">RFI_39459</name>
</gene>
<dbReference type="Pfam" id="PF00069">
    <property type="entry name" value="Pkinase"/>
    <property type="match status" value="1"/>
</dbReference>
<sequence length="191" mass="22387">MFVFLLYAKKSGFFLTDRKKNNKTGQNSKLNVDVSRIYFQQLINGAQFMHKHKICHRDLKVDVQKLAVNANRVLKISDFGLLVLYSREGEADIWSCGVILYTLLPGCFVLFVVSVFLIQPFFKKKLDLPFDERTLHCYFKKFAPQIFGIQVRLRTVLLVCFVCIPTIWNKKNKRINKKFVVYILLQKDLLN</sequence>
<protein>
    <recommendedName>
        <fullName evidence="1">non-specific serine/threonine protein kinase</fullName>
        <ecNumber evidence="1">2.7.11.1</ecNumber>
    </recommendedName>
</protein>
<evidence type="ECO:0000256" key="9">
    <source>
        <dbReference type="SAM" id="Phobius"/>
    </source>
</evidence>
<evidence type="ECO:0000256" key="4">
    <source>
        <dbReference type="ARBA" id="ARBA00022741"/>
    </source>
</evidence>
<evidence type="ECO:0000256" key="5">
    <source>
        <dbReference type="ARBA" id="ARBA00022777"/>
    </source>
</evidence>
<evidence type="ECO:0000256" key="7">
    <source>
        <dbReference type="ARBA" id="ARBA00047899"/>
    </source>
</evidence>
<dbReference type="OrthoDB" id="539158at2759"/>